<evidence type="ECO:0000256" key="2">
    <source>
        <dbReference type="ARBA" id="ARBA00004429"/>
    </source>
</evidence>
<dbReference type="Gene3D" id="3.40.50.180">
    <property type="entry name" value="Methylesterase CheB, C-terminal domain"/>
    <property type="match status" value="1"/>
</dbReference>
<evidence type="ECO:0000256" key="10">
    <source>
        <dbReference type="SAM" id="Coils"/>
    </source>
</evidence>
<dbReference type="CDD" id="cd00130">
    <property type="entry name" value="PAS"/>
    <property type="match status" value="1"/>
</dbReference>
<reference evidence="16 17" key="1">
    <citation type="submission" date="2018-06" db="EMBL/GenBank/DDBJ databases">
        <title>Genomic Encyclopedia of Type Strains, Phase III (KMG-III): the genomes of soil and plant-associated and newly described type strains.</title>
        <authorList>
            <person name="Whitman W."/>
        </authorList>
    </citation>
    <scope>NUCLEOTIDE SEQUENCE [LARGE SCALE GENOMIC DNA]</scope>
    <source>
        <strain evidence="16 17">LMG 23644</strain>
    </source>
</reference>
<dbReference type="SUPFAM" id="SSF55785">
    <property type="entry name" value="PYP-like sensor domain (PAS domain)"/>
    <property type="match status" value="2"/>
</dbReference>
<gene>
    <name evidence="16" type="ORF">BX591_15316</name>
</gene>
<dbReference type="Pfam" id="PF00989">
    <property type="entry name" value="PAS"/>
    <property type="match status" value="1"/>
</dbReference>
<evidence type="ECO:0000259" key="15">
    <source>
        <dbReference type="PROSITE" id="PS50123"/>
    </source>
</evidence>
<dbReference type="Pfam" id="PF00072">
    <property type="entry name" value="Response_reg"/>
    <property type="match status" value="1"/>
</dbReference>
<keyword evidence="7" id="KW-0418">Kinase</keyword>
<dbReference type="InterPro" id="IPR022642">
    <property type="entry name" value="CheR_C"/>
</dbReference>
<dbReference type="GO" id="GO:0008984">
    <property type="term" value="F:protein-glutamate methylesterase activity"/>
    <property type="evidence" value="ECO:0007669"/>
    <property type="project" value="InterPro"/>
</dbReference>
<dbReference type="Gene3D" id="3.30.450.20">
    <property type="entry name" value="PAS domain"/>
    <property type="match status" value="2"/>
</dbReference>
<dbReference type="PANTHER" id="PTHR24422:SF27">
    <property type="entry name" value="PROTEIN-GLUTAMATE O-METHYLTRANSFERASE"/>
    <property type="match status" value="1"/>
</dbReference>
<dbReference type="PROSITE" id="PS50123">
    <property type="entry name" value="CHER"/>
    <property type="match status" value="1"/>
</dbReference>
<evidence type="ECO:0000256" key="1">
    <source>
        <dbReference type="ARBA" id="ARBA00000085"/>
    </source>
</evidence>
<dbReference type="RefSeq" id="WP_111935913.1">
    <property type="nucleotide sequence ID" value="NZ_CADFFP010000051.1"/>
</dbReference>
<dbReference type="InterPro" id="IPR036890">
    <property type="entry name" value="HATPase_C_sf"/>
</dbReference>
<dbReference type="Gene3D" id="3.40.50.150">
    <property type="entry name" value="Vaccinia Virus protein VP39"/>
    <property type="match status" value="1"/>
</dbReference>
<dbReference type="SMART" id="SM00388">
    <property type="entry name" value="HisKA"/>
    <property type="match status" value="1"/>
</dbReference>
<evidence type="ECO:0000259" key="11">
    <source>
        <dbReference type="PROSITE" id="PS50109"/>
    </source>
</evidence>
<feature type="active site" evidence="8">
    <location>
        <position position="25"/>
    </location>
</feature>
<evidence type="ECO:0000256" key="8">
    <source>
        <dbReference type="PROSITE-ProRule" id="PRU00050"/>
    </source>
</evidence>
<dbReference type="InterPro" id="IPR001789">
    <property type="entry name" value="Sig_transdc_resp-reg_receiver"/>
</dbReference>
<dbReference type="NCBIfam" id="TIGR00229">
    <property type="entry name" value="sensory_box"/>
    <property type="match status" value="1"/>
</dbReference>
<dbReference type="SMART" id="SM00138">
    <property type="entry name" value="MeTrc"/>
    <property type="match status" value="1"/>
</dbReference>
<dbReference type="PRINTS" id="PR00996">
    <property type="entry name" value="CHERMTFRASE"/>
</dbReference>
<dbReference type="InterPro" id="IPR000673">
    <property type="entry name" value="Sig_transdc_resp-reg_Me-estase"/>
</dbReference>
<dbReference type="InterPro" id="IPR029063">
    <property type="entry name" value="SAM-dependent_MTases_sf"/>
</dbReference>
<dbReference type="GO" id="GO:0006355">
    <property type="term" value="P:regulation of DNA-templated transcription"/>
    <property type="evidence" value="ECO:0007669"/>
    <property type="project" value="InterPro"/>
</dbReference>
<feature type="domain" description="Histidine kinase" evidence="11">
    <location>
        <begin position="985"/>
        <end position="1202"/>
    </location>
</feature>
<dbReference type="InterPro" id="IPR003661">
    <property type="entry name" value="HisK_dim/P_dom"/>
</dbReference>
<keyword evidence="6" id="KW-0808">Transferase</keyword>
<dbReference type="EC" id="2.7.13.3" evidence="3"/>
<dbReference type="GO" id="GO:0008757">
    <property type="term" value="F:S-adenosylmethionine-dependent methyltransferase activity"/>
    <property type="evidence" value="ECO:0007669"/>
    <property type="project" value="InterPro"/>
</dbReference>
<dbReference type="GO" id="GO:0006935">
    <property type="term" value="P:chemotaxis"/>
    <property type="evidence" value="ECO:0007669"/>
    <property type="project" value="UniProtKB-UniRule"/>
</dbReference>
<dbReference type="InterPro" id="IPR005467">
    <property type="entry name" value="His_kinase_dom"/>
</dbReference>
<sequence>MNHSKNSFTAPGQTRTPRIIAIGASAGGLHALSRFFRAASEIPGDVAFVIVVHLAPGSESHLPGLLAKDTHLPVSAIEDGEMLRAGHVYVIPPNVFVVIEQSTFRLRAAVDRPAIPMPIDAFFASLAADQHDRAIGIVLTGANADGSAGLRAIKAEGGMVMAQTPETAEHGTMPSHAIATGLVDYVLPVEDMPAALFDYIRRSTGGMPQAAIDLPQPVDLEPVLRALAAAGSDFRGYKRGTLQRRIARRMAVNRVDSLDAYCDVLKASAEEAQALSLDMMIGVTEFFRDPDAWTALSERVVTALLEEPESEQPIRLWVPGCATGEEAYSMAMLMTEEIEKRRATRSFMILASDVNRVALAHARQGVYSASVASPVGEARLDRFFQSHNDGFQIRQELRETVLFTPQNLIADPPFSRVDLISCRNLLIYLEPEAQQRVFELFHFALNPKRYLFLGRSESTDPDSTQFQEVSRAWRIYQRSPIVAAAPTSYRFSARTARREEFPPASRVGVRSKGYAELVNATLLEEHHAASVLINSAHQVLYVSGSTDEYLTQPAGEPTGNILDMAREGLRLKLRIVLRRAIQDQAGSPVSEVVADGGAPAVKITATRPFDTTHAGKALLVIFARLPTTERPALTVPSGADSDLWHLESELRTTQVELGSTIEELEESNSELRVSNEEILSMNEELRSANEELETSKEELQAVNEQMNVVNAQLEQKVHQLEVLNEDVTNLLASTEIATLLLDRQGLIKRFTPSAVRILGLAPPDIGRRIVEVLGNPLGNALSSEVDRILMGVDQQIEKEIETATAEWFVRRITPYIAVHGTPPSGVVVTWTDITHLKLSDEHARRLAAVVQDSNDAVTVFDLKGRFLAWNKAASTMYGYSETEALRMTVSDLMPRGARQDHIDFVRHAEHNEALHSYETQRVTKGGQVVDIWLTLSVLTDDGGKAIAVASTERDLVNRSVSNAYLRERAEQLAVADRRKNEFLATLGHELRNPLAALVSAGNLLASETAAVTQKDWAAGVIQRQGRAMMLLVNDMLDIARITSGSIELNRQTVLLKTIVQSAIEVCQPIIDERRHTLSVSLPEEPIWLNVDPTRLSQVIENIVINAAKYTASGGSVQLQATRMAHRLLLSIKDNGRGIPSSMLGSLFDMFVQGPSSDGQRQNGLGVGLSVVRRLVELHGGTVRAISDGMTGSEFIVDLPLDPGAIPEEQIDSQSAAAVALPRRILIIDDNADASEALAMLLANAGHQVETCRDGASGLSAVATFSPDVVLLDIGLPDMDGYEVARRLREHGSNRNVILIAVTGYGLPADRLRSAEAGFDHHLTKPVDYEALIRLFGTRTEGNSRA</sequence>
<protein>
    <recommendedName>
        <fullName evidence="3">histidine kinase</fullName>
        <ecNumber evidence="3">2.7.13.3</ecNumber>
    </recommendedName>
</protein>
<dbReference type="GO" id="GO:0005737">
    <property type="term" value="C:cytoplasm"/>
    <property type="evidence" value="ECO:0007669"/>
    <property type="project" value="InterPro"/>
</dbReference>
<evidence type="ECO:0000256" key="5">
    <source>
        <dbReference type="ARBA" id="ARBA00022553"/>
    </source>
</evidence>
<dbReference type="Pfam" id="PF01739">
    <property type="entry name" value="CheR"/>
    <property type="match status" value="1"/>
</dbReference>
<dbReference type="Gene3D" id="3.30.565.10">
    <property type="entry name" value="Histidine kinase-like ATPase, C-terminal domain"/>
    <property type="match status" value="1"/>
</dbReference>
<accession>A0A329B763</accession>
<feature type="coiled-coil region" evidence="10">
    <location>
        <begin position="661"/>
        <end position="730"/>
    </location>
</feature>
<dbReference type="PROSITE" id="PS50112">
    <property type="entry name" value="PAS"/>
    <property type="match status" value="1"/>
</dbReference>
<comment type="caution">
    <text evidence="16">The sequence shown here is derived from an EMBL/GenBank/DDBJ whole genome shotgun (WGS) entry which is preliminary data.</text>
</comment>
<dbReference type="SUPFAM" id="SSF47757">
    <property type="entry name" value="Chemotaxis receptor methyltransferase CheR, N-terminal domain"/>
    <property type="match status" value="1"/>
</dbReference>
<keyword evidence="5 9" id="KW-0597">Phosphoprotein</keyword>
<dbReference type="SUPFAM" id="SSF53335">
    <property type="entry name" value="S-adenosyl-L-methionine-dependent methyltransferases"/>
    <property type="match status" value="1"/>
</dbReference>
<feature type="domain" description="PAS" evidence="13">
    <location>
        <begin position="842"/>
        <end position="885"/>
    </location>
</feature>
<evidence type="ECO:0000313" key="16">
    <source>
        <dbReference type="EMBL" id="RAS15817.1"/>
    </source>
</evidence>
<evidence type="ECO:0000256" key="6">
    <source>
        <dbReference type="ARBA" id="ARBA00022679"/>
    </source>
</evidence>
<dbReference type="SUPFAM" id="SSF55874">
    <property type="entry name" value="ATPase domain of HSP90 chaperone/DNA topoisomerase II/histidine kinase"/>
    <property type="match status" value="1"/>
</dbReference>
<dbReference type="Gene3D" id="3.40.50.2300">
    <property type="match status" value="1"/>
</dbReference>
<dbReference type="InterPro" id="IPR003594">
    <property type="entry name" value="HATPase_dom"/>
</dbReference>
<dbReference type="InterPro" id="IPR000014">
    <property type="entry name" value="PAS"/>
</dbReference>
<dbReference type="PANTHER" id="PTHR24422">
    <property type="entry name" value="CHEMOTAXIS PROTEIN METHYLTRANSFERASE"/>
    <property type="match status" value="1"/>
</dbReference>
<dbReference type="GO" id="GO:0000155">
    <property type="term" value="F:phosphorelay sensor kinase activity"/>
    <property type="evidence" value="ECO:0007669"/>
    <property type="project" value="InterPro"/>
</dbReference>
<feature type="domain" description="CheR-type methyltransferase" evidence="15">
    <location>
        <begin position="230"/>
        <end position="494"/>
    </location>
</feature>
<dbReference type="SMART" id="SM00448">
    <property type="entry name" value="REC"/>
    <property type="match status" value="1"/>
</dbReference>
<keyword evidence="8" id="KW-0378">Hydrolase</keyword>
<evidence type="ECO:0000256" key="7">
    <source>
        <dbReference type="ARBA" id="ARBA00022777"/>
    </source>
</evidence>
<dbReference type="InterPro" id="IPR035909">
    <property type="entry name" value="CheB_C"/>
</dbReference>
<feature type="active site" evidence="8">
    <location>
        <position position="53"/>
    </location>
</feature>
<organism evidence="16 17">
    <name type="scientific">Paraburkholderia bryophila</name>
    <dbReference type="NCBI Taxonomy" id="420952"/>
    <lineage>
        <taxon>Bacteria</taxon>
        <taxon>Pseudomonadati</taxon>
        <taxon>Pseudomonadota</taxon>
        <taxon>Betaproteobacteria</taxon>
        <taxon>Burkholderiales</taxon>
        <taxon>Burkholderiaceae</taxon>
        <taxon>Paraburkholderia</taxon>
    </lineage>
</organism>
<keyword evidence="10" id="KW-0175">Coiled coil</keyword>
<dbReference type="SMART" id="SM00387">
    <property type="entry name" value="HATPase_c"/>
    <property type="match status" value="1"/>
</dbReference>
<dbReference type="OrthoDB" id="9816309at2"/>
<dbReference type="Proteomes" id="UP000248918">
    <property type="component" value="Unassembled WGS sequence"/>
</dbReference>
<evidence type="ECO:0000259" key="13">
    <source>
        <dbReference type="PROSITE" id="PS50112"/>
    </source>
</evidence>
<feature type="domain" description="Response regulatory" evidence="12">
    <location>
        <begin position="1223"/>
        <end position="1339"/>
    </location>
</feature>
<evidence type="ECO:0000256" key="4">
    <source>
        <dbReference type="ARBA" id="ARBA00022500"/>
    </source>
</evidence>
<dbReference type="InterPro" id="IPR050903">
    <property type="entry name" value="Bact_Chemotaxis_MeTrfase"/>
</dbReference>
<feature type="modified residue" description="4-aspartylphosphate" evidence="9">
    <location>
        <position position="1272"/>
    </location>
</feature>
<dbReference type="SMART" id="SM00091">
    <property type="entry name" value="PAS"/>
    <property type="match status" value="3"/>
</dbReference>
<dbReference type="PROSITE" id="PS50110">
    <property type="entry name" value="RESPONSE_REGULATORY"/>
    <property type="match status" value="1"/>
</dbReference>
<dbReference type="CDD" id="cd16434">
    <property type="entry name" value="CheB-CheR_fusion"/>
    <property type="match status" value="1"/>
</dbReference>
<name>A0A329B763_9BURK</name>
<feature type="active site" evidence="8">
    <location>
        <position position="145"/>
    </location>
</feature>
<dbReference type="SUPFAM" id="SSF52738">
    <property type="entry name" value="Methylesterase CheB, C-terminal domain"/>
    <property type="match status" value="1"/>
</dbReference>
<dbReference type="InterPro" id="IPR000780">
    <property type="entry name" value="CheR_MeTrfase"/>
</dbReference>
<dbReference type="CDD" id="cd00075">
    <property type="entry name" value="HATPase"/>
    <property type="match status" value="1"/>
</dbReference>
<evidence type="ECO:0000259" key="12">
    <source>
        <dbReference type="PROSITE" id="PS50110"/>
    </source>
</evidence>
<dbReference type="CDD" id="cd17580">
    <property type="entry name" value="REC_2_DhkD-like"/>
    <property type="match status" value="1"/>
</dbReference>
<dbReference type="FunFam" id="3.30.565.10:FF:000006">
    <property type="entry name" value="Sensor histidine kinase WalK"/>
    <property type="match status" value="1"/>
</dbReference>
<dbReference type="InterPro" id="IPR013767">
    <property type="entry name" value="PAS_fold"/>
</dbReference>
<dbReference type="Pfam" id="PF01339">
    <property type="entry name" value="CheB_methylest"/>
    <property type="match status" value="1"/>
</dbReference>
<comment type="catalytic activity">
    <reaction evidence="1">
        <text>ATP + protein L-histidine = ADP + protein N-phospho-L-histidine.</text>
        <dbReference type="EC" id="2.7.13.3"/>
    </reaction>
</comment>
<evidence type="ECO:0000256" key="9">
    <source>
        <dbReference type="PROSITE-ProRule" id="PRU00169"/>
    </source>
</evidence>
<comment type="subcellular location">
    <subcellularLocation>
        <location evidence="2">Cell inner membrane</location>
        <topology evidence="2">Multi-pass membrane protein</topology>
    </subcellularLocation>
</comment>
<dbReference type="Gene3D" id="1.10.287.130">
    <property type="match status" value="1"/>
</dbReference>
<evidence type="ECO:0000256" key="3">
    <source>
        <dbReference type="ARBA" id="ARBA00012438"/>
    </source>
</evidence>
<dbReference type="PROSITE" id="PS50122">
    <property type="entry name" value="CHEB"/>
    <property type="match status" value="1"/>
</dbReference>
<dbReference type="InterPro" id="IPR022641">
    <property type="entry name" value="CheR_N"/>
</dbReference>
<keyword evidence="4 8" id="KW-0145">Chemotaxis</keyword>
<dbReference type="Pfam" id="PF00512">
    <property type="entry name" value="HisKA"/>
    <property type="match status" value="1"/>
</dbReference>
<dbReference type="GO" id="GO:0000156">
    <property type="term" value="F:phosphorelay response regulator activity"/>
    <property type="evidence" value="ECO:0007669"/>
    <property type="project" value="InterPro"/>
</dbReference>
<evidence type="ECO:0000259" key="14">
    <source>
        <dbReference type="PROSITE" id="PS50122"/>
    </source>
</evidence>
<proteinExistence type="predicted"/>
<dbReference type="InterPro" id="IPR035965">
    <property type="entry name" value="PAS-like_dom_sf"/>
</dbReference>
<dbReference type="Pfam" id="PF02518">
    <property type="entry name" value="HATPase_c"/>
    <property type="match status" value="1"/>
</dbReference>
<dbReference type="InterPro" id="IPR036097">
    <property type="entry name" value="HisK_dim/P_sf"/>
</dbReference>
<dbReference type="CDD" id="cd00082">
    <property type="entry name" value="HisKA"/>
    <property type="match status" value="1"/>
</dbReference>
<dbReference type="PROSITE" id="PS50109">
    <property type="entry name" value="HIS_KIN"/>
    <property type="match status" value="1"/>
</dbReference>
<dbReference type="SUPFAM" id="SSF52172">
    <property type="entry name" value="CheY-like"/>
    <property type="match status" value="1"/>
</dbReference>
<dbReference type="EMBL" id="QLTK01000053">
    <property type="protein sequence ID" value="RAS15817.1"/>
    <property type="molecule type" value="Genomic_DNA"/>
</dbReference>
<feature type="domain" description="CheB-type methylesterase" evidence="14">
    <location>
        <begin position="11"/>
        <end position="203"/>
    </location>
</feature>
<evidence type="ECO:0000313" key="17">
    <source>
        <dbReference type="Proteomes" id="UP000248918"/>
    </source>
</evidence>
<dbReference type="SUPFAM" id="SSF47384">
    <property type="entry name" value="Homodimeric domain of signal transducing histidine kinase"/>
    <property type="match status" value="1"/>
</dbReference>
<dbReference type="Pfam" id="PF03705">
    <property type="entry name" value="CheR_N"/>
    <property type="match status" value="1"/>
</dbReference>
<dbReference type="Pfam" id="PF13596">
    <property type="entry name" value="PAS_10"/>
    <property type="match status" value="1"/>
</dbReference>
<dbReference type="GO" id="GO:0005886">
    <property type="term" value="C:plasma membrane"/>
    <property type="evidence" value="ECO:0007669"/>
    <property type="project" value="UniProtKB-SubCell"/>
</dbReference>
<dbReference type="InterPro" id="IPR011006">
    <property type="entry name" value="CheY-like_superfamily"/>
</dbReference>